<reference evidence="1" key="1">
    <citation type="submission" date="2020-05" db="EMBL/GenBank/DDBJ databases">
        <authorList>
            <person name="Chiriac C."/>
            <person name="Salcher M."/>
            <person name="Ghai R."/>
            <person name="Kavagutti S V."/>
        </authorList>
    </citation>
    <scope>NUCLEOTIDE SEQUENCE</scope>
</reference>
<dbReference type="EMBL" id="LR798199">
    <property type="protein sequence ID" value="CAB5155358.1"/>
    <property type="molecule type" value="Genomic_DNA"/>
</dbReference>
<name>A0A6J7W7P6_9CAUD</name>
<protein>
    <submittedName>
        <fullName evidence="1">Uncharacterized protein</fullName>
    </submittedName>
</protein>
<sequence length="157" mass="16830">MSIKRFEQSIDHLAARLSGFDQLEARVGWFPEAVYEDGTPVAEVALIQNYGAPLAGIPARPFIEPTIATNESAWRKSLAAGAKMVAKGAMTAEQVLGAVGQNAAGLLQQQIANVDSPVLSASTRAYRMRNGRNFKPLQDTGRMIASVTSVVVEKNES</sequence>
<accession>A0A6J7W7P6</accession>
<organism evidence="1">
    <name type="scientific">uncultured Caudovirales phage</name>
    <dbReference type="NCBI Taxonomy" id="2100421"/>
    <lineage>
        <taxon>Viruses</taxon>
        <taxon>Duplodnaviria</taxon>
        <taxon>Heunggongvirae</taxon>
        <taxon>Uroviricota</taxon>
        <taxon>Caudoviricetes</taxon>
        <taxon>Peduoviridae</taxon>
        <taxon>Maltschvirus</taxon>
        <taxon>Maltschvirus maltsch</taxon>
    </lineage>
</organism>
<proteinExistence type="predicted"/>
<evidence type="ECO:0000313" key="1">
    <source>
        <dbReference type="EMBL" id="CAB5155358.1"/>
    </source>
</evidence>
<gene>
    <name evidence="1" type="ORF">UFOVP150_3</name>
</gene>